<sequence>MADNAGAEASNEAERHIEPMAVQESEGEPGVGQTGVRQPEVGQPEVGQTGVGQTGVGQQTEVGQPEVGQTGEGQPGVGVGQPGVGQPGVGQTGVGQTEVGQTGGQPEIGQTGIGEPGVGQTVGQTDSGGTGDVNTTSAASETPVAQKSVPITYADSPIDSQTSQAEDSVLCYCGKTRNLGAVEIQCSGCSNWFHAECTSCYIGTSIPFMCNYIYSCRRCGPNGLESFNKKQASFSQICYTAMANLTYQAKARGETKTMFSKDGEIIPYIDKQWENLTTMPRRVKLTWHTTIHKTLTKESDLFVCSEEVPGDVHFGLANSDLYSVSPGYESLLKSAGGGQVPPGGFGDNVSKPRGPKRKSNFDVEKVPSQKQRKGESLTTTKLAPHGYPLEHPFNKDGYRYILAEPDPHAPNRQAFDESVEWAGKPIPGYLYRTFLGSEVLLALHDRATQLKISDDRLSVSGEKGYSMVRATHGVRRGSWYYEVHIDEMMQDSATRIGWSQSLGNLQAPCGYEKFSYSWRSKKGTCFHQSRGKHYSDEGYREGDVVGFYIYLPDPDDPSKLLPPTYKDRPLVKFKSHLYYEEKDYVAETEKNLKTAVGSKMIMFKNGKSQGVAFSDVFEGLYYPAISLYKNAKVTVNFGPEFKCQPEGFTDYKPMSAAATQLMIECALADAIYHVENEGKLPEF</sequence>
<dbReference type="CDD" id="cd12872">
    <property type="entry name" value="SPRY_Ash2"/>
    <property type="match status" value="1"/>
</dbReference>
<dbReference type="GO" id="GO:0008270">
    <property type="term" value="F:zinc ion binding"/>
    <property type="evidence" value="ECO:0007669"/>
    <property type="project" value="UniProtKB-KW"/>
</dbReference>
<evidence type="ECO:0000256" key="6">
    <source>
        <dbReference type="SAM" id="MobiDB-lite"/>
    </source>
</evidence>
<dbReference type="InterPro" id="IPR037353">
    <property type="entry name" value="ASH2"/>
</dbReference>
<dbReference type="GO" id="GO:0000976">
    <property type="term" value="F:transcription cis-regulatory region binding"/>
    <property type="evidence" value="ECO:0007669"/>
    <property type="project" value="TreeGrafter"/>
</dbReference>
<dbReference type="PROSITE" id="PS50188">
    <property type="entry name" value="B302_SPRY"/>
    <property type="match status" value="1"/>
</dbReference>
<dbReference type="InterPro" id="IPR049455">
    <property type="entry name" value="ASH2-like_PHD"/>
</dbReference>
<dbReference type="Pfam" id="PF21198">
    <property type="entry name" value="ASH2L-like_WH"/>
    <property type="match status" value="1"/>
</dbReference>
<keyword evidence="5" id="KW-0539">Nucleus</keyword>
<dbReference type="Proteomes" id="UP001195483">
    <property type="component" value="Unassembled WGS sequence"/>
</dbReference>
<dbReference type="AlphaFoldDB" id="A0AAE0VVQ3"/>
<dbReference type="Pfam" id="PF21257">
    <property type="entry name" value="PHD_ash2p_like"/>
    <property type="match status" value="1"/>
</dbReference>
<dbReference type="InterPro" id="IPR011011">
    <property type="entry name" value="Znf_FYVE_PHD"/>
</dbReference>
<comment type="subcellular location">
    <subcellularLocation>
        <location evidence="1">Nucleus</location>
    </subcellularLocation>
</comment>
<dbReference type="PANTHER" id="PTHR10598:SF0">
    <property type="entry name" value="SET1_ASH2 HISTONE METHYLTRANSFERASE COMPLEX SUBUNIT ASH2"/>
    <property type="match status" value="1"/>
</dbReference>
<dbReference type="Gene3D" id="3.90.980.20">
    <property type="match status" value="1"/>
</dbReference>
<evidence type="ECO:0000256" key="3">
    <source>
        <dbReference type="ARBA" id="ARBA00022771"/>
    </source>
</evidence>
<evidence type="ECO:0000313" key="9">
    <source>
        <dbReference type="Proteomes" id="UP001195483"/>
    </source>
</evidence>
<feature type="domain" description="B30.2/SPRY" evidence="7">
    <location>
        <begin position="419"/>
        <end position="642"/>
    </location>
</feature>
<dbReference type="InterPro" id="IPR003877">
    <property type="entry name" value="SPRY_dom"/>
</dbReference>
<evidence type="ECO:0000313" key="8">
    <source>
        <dbReference type="EMBL" id="KAK3590942.1"/>
    </source>
</evidence>
<gene>
    <name evidence="8" type="ORF">CHS0354_034513</name>
</gene>
<dbReference type="EMBL" id="JAEAOA010002031">
    <property type="protein sequence ID" value="KAK3590942.1"/>
    <property type="molecule type" value="Genomic_DNA"/>
</dbReference>
<accession>A0AAE0VVQ3</accession>
<feature type="compositionally biased region" description="Gly residues" evidence="6">
    <location>
        <begin position="335"/>
        <end position="346"/>
    </location>
</feature>
<dbReference type="InterPro" id="IPR053835">
    <property type="entry name" value="ASH2L-like_WH"/>
</dbReference>
<dbReference type="GO" id="GO:0048188">
    <property type="term" value="C:Set1C/COMPASS complex"/>
    <property type="evidence" value="ECO:0007669"/>
    <property type="project" value="InterPro"/>
</dbReference>
<evidence type="ECO:0000256" key="5">
    <source>
        <dbReference type="ARBA" id="ARBA00023242"/>
    </source>
</evidence>
<name>A0AAE0VVQ3_9BIVA</name>
<dbReference type="SMART" id="SM00449">
    <property type="entry name" value="SPRY"/>
    <property type="match status" value="1"/>
</dbReference>
<feature type="compositionally biased region" description="Low complexity" evidence="6">
    <location>
        <begin position="56"/>
        <end position="69"/>
    </location>
</feature>
<comment type="caution">
    <text evidence="8">The sequence shown here is derived from an EMBL/GenBank/DDBJ whole genome shotgun (WGS) entry which is preliminary data.</text>
</comment>
<keyword evidence="9" id="KW-1185">Reference proteome</keyword>
<reference evidence="8" key="2">
    <citation type="journal article" date="2021" name="Genome Biol. Evol.">
        <title>Developing a high-quality reference genome for a parasitic bivalve with doubly uniparental inheritance (Bivalvia: Unionida).</title>
        <authorList>
            <person name="Smith C.H."/>
        </authorList>
    </citation>
    <scope>NUCLEOTIDE SEQUENCE</scope>
    <source>
        <strain evidence="8">CHS0354</strain>
        <tissue evidence="8">Mantle</tissue>
    </source>
</reference>
<evidence type="ECO:0000256" key="4">
    <source>
        <dbReference type="ARBA" id="ARBA00022833"/>
    </source>
</evidence>
<protein>
    <recommendedName>
        <fullName evidence="7">B30.2/SPRY domain-containing protein</fullName>
    </recommendedName>
</protein>
<dbReference type="InterPro" id="IPR019786">
    <property type="entry name" value="Zinc_finger_PHD-type_CS"/>
</dbReference>
<keyword evidence="3" id="KW-0863">Zinc-finger</keyword>
<dbReference type="Gene3D" id="2.60.120.920">
    <property type="match status" value="1"/>
</dbReference>
<keyword evidence="2" id="KW-0479">Metal-binding</keyword>
<dbReference type="SUPFAM" id="SSF57903">
    <property type="entry name" value="FYVE/PHD zinc finger"/>
    <property type="match status" value="1"/>
</dbReference>
<dbReference type="PANTHER" id="PTHR10598">
    <property type="entry name" value="SET1/ASH2 HISTONE METHYLTRANSFERASE COMPLEX SUBUNIT ASH2"/>
    <property type="match status" value="1"/>
</dbReference>
<reference evidence="8" key="1">
    <citation type="journal article" date="2021" name="Genome Biol. Evol.">
        <title>A High-Quality Reference Genome for a Parasitic Bivalve with Doubly Uniparental Inheritance (Bivalvia: Unionida).</title>
        <authorList>
            <person name="Smith C.H."/>
        </authorList>
    </citation>
    <scope>NUCLEOTIDE SEQUENCE</scope>
    <source>
        <strain evidence="8">CHS0354</strain>
    </source>
</reference>
<dbReference type="InterPro" id="IPR001870">
    <property type="entry name" value="B30.2/SPRY"/>
</dbReference>
<dbReference type="InterPro" id="IPR043136">
    <property type="entry name" value="B30.2/SPRY_sf"/>
</dbReference>
<proteinExistence type="predicted"/>
<dbReference type="InterPro" id="IPR013320">
    <property type="entry name" value="ConA-like_dom_sf"/>
</dbReference>
<evidence type="ECO:0000259" key="7">
    <source>
        <dbReference type="PROSITE" id="PS50188"/>
    </source>
</evidence>
<feature type="region of interest" description="Disordered" evidence="6">
    <location>
        <begin position="333"/>
        <end position="388"/>
    </location>
</feature>
<keyword evidence="4" id="KW-0862">Zinc</keyword>
<evidence type="ECO:0000256" key="2">
    <source>
        <dbReference type="ARBA" id="ARBA00022723"/>
    </source>
</evidence>
<feature type="region of interest" description="Disordered" evidence="6">
    <location>
        <begin position="1"/>
        <end position="148"/>
    </location>
</feature>
<dbReference type="Pfam" id="PF00622">
    <property type="entry name" value="SPRY"/>
    <property type="match status" value="1"/>
</dbReference>
<reference evidence="8" key="3">
    <citation type="submission" date="2023-05" db="EMBL/GenBank/DDBJ databases">
        <authorList>
            <person name="Smith C.H."/>
        </authorList>
    </citation>
    <scope>NUCLEOTIDE SEQUENCE</scope>
    <source>
        <strain evidence="8">CHS0354</strain>
        <tissue evidence="8">Mantle</tissue>
    </source>
</reference>
<dbReference type="PROSITE" id="PS01359">
    <property type="entry name" value="ZF_PHD_1"/>
    <property type="match status" value="1"/>
</dbReference>
<evidence type="ECO:0000256" key="1">
    <source>
        <dbReference type="ARBA" id="ARBA00004123"/>
    </source>
</evidence>
<dbReference type="SUPFAM" id="SSF49899">
    <property type="entry name" value="Concanavalin A-like lectins/glucanases"/>
    <property type="match status" value="1"/>
</dbReference>
<feature type="compositionally biased region" description="Polar residues" evidence="6">
    <location>
        <begin position="132"/>
        <end position="145"/>
    </location>
</feature>
<dbReference type="CDD" id="cd15583">
    <property type="entry name" value="PHD_ash2p_like"/>
    <property type="match status" value="1"/>
</dbReference>
<feature type="compositionally biased region" description="Basic and acidic residues" evidence="6">
    <location>
        <begin position="359"/>
        <end position="375"/>
    </location>
</feature>
<feature type="compositionally biased region" description="Gly residues" evidence="6">
    <location>
        <begin position="70"/>
        <end position="93"/>
    </location>
</feature>
<feature type="compositionally biased region" description="Low complexity" evidence="6">
    <location>
        <begin position="94"/>
        <end position="107"/>
    </location>
</feature>
<organism evidence="8 9">
    <name type="scientific">Potamilus streckersoni</name>
    <dbReference type="NCBI Taxonomy" id="2493646"/>
    <lineage>
        <taxon>Eukaryota</taxon>
        <taxon>Metazoa</taxon>
        <taxon>Spiralia</taxon>
        <taxon>Lophotrochozoa</taxon>
        <taxon>Mollusca</taxon>
        <taxon>Bivalvia</taxon>
        <taxon>Autobranchia</taxon>
        <taxon>Heteroconchia</taxon>
        <taxon>Palaeoheterodonta</taxon>
        <taxon>Unionida</taxon>
        <taxon>Unionoidea</taxon>
        <taxon>Unionidae</taxon>
        <taxon>Ambleminae</taxon>
        <taxon>Lampsilini</taxon>
        <taxon>Potamilus</taxon>
    </lineage>
</organism>